<comment type="caution">
    <text evidence="2">The sequence shown here is derived from an EMBL/GenBank/DDBJ whole genome shotgun (WGS) entry which is preliminary data.</text>
</comment>
<protein>
    <recommendedName>
        <fullName evidence="4">HEAT repeat domain-containing protein</fullName>
    </recommendedName>
</protein>
<proteinExistence type="predicted"/>
<keyword evidence="1" id="KW-0732">Signal</keyword>
<gene>
    <name evidence="2" type="ORF">KJ970_05100</name>
</gene>
<evidence type="ECO:0000256" key="1">
    <source>
        <dbReference type="SAM" id="SignalP"/>
    </source>
</evidence>
<name>A0A948RUM0_UNCEI</name>
<reference evidence="2" key="1">
    <citation type="submission" date="2021-05" db="EMBL/GenBank/DDBJ databases">
        <title>Energy efficiency and biological interactions define the core microbiome of deep oligotrophic groundwater.</title>
        <authorList>
            <person name="Mehrshad M."/>
            <person name="Lopez-Fernandez M."/>
            <person name="Bell E."/>
            <person name="Bernier-Latmani R."/>
            <person name="Bertilsson S."/>
            <person name="Dopson M."/>
        </authorList>
    </citation>
    <scope>NUCLEOTIDE SEQUENCE</scope>
    <source>
        <strain evidence="2">Modern_marine.mb.64</strain>
    </source>
</reference>
<dbReference type="Proteomes" id="UP000777784">
    <property type="component" value="Unassembled WGS sequence"/>
</dbReference>
<accession>A0A948RUM0</accession>
<dbReference type="EMBL" id="JAHJDP010000028">
    <property type="protein sequence ID" value="MBU2690286.1"/>
    <property type="molecule type" value="Genomic_DNA"/>
</dbReference>
<evidence type="ECO:0000313" key="2">
    <source>
        <dbReference type="EMBL" id="MBU2690286.1"/>
    </source>
</evidence>
<sequence length="395" mass="44566">MKRFLFVQCLLAVWSLILFQGRVTAEEVTDLTQIPTSKIYSAWQDSLEKWADLSTSDQDAQTRAFFDAFKTADVMDRCTRESEGKQDDADLGGFINGKMQYSPLTARELAAILADLQVRMTCHKAITQYLAEHKEAYTPEERDILATALLELSDTCEYPISIRNQIEGGAASMAPQDEILERMKSYAEGPTDEIRFQGLMMISLSCDPRAADLLRSVMEGYRVRKEVPPARFLNIAGATLGPGGYDILLHFLEQTINTPQFMDALLGLVLTRDFRAVDQVIQAYFDGTTGIRDQTSRIEDQALRSYYFKLWHMGRTLEPVLIPALAGEDPERRVEALELLDRSSRYGVAANAAEVFQALQQLIERPDASSSQVLQCQQIIERLQAWEAEKALRNK</sequence>
<feature type="chain" id="PRO_5037233251" description="HEAT repeat domain-containing protein" evidence="1">
    <location>
        <begin position="26"/>
        <end position="395"/>
    </location>
</feature>
<evidence type="ECO:0000313" key="3">
    <source>
        <dbReference type="Proteomes" id="UP000777784"/>
    </source>
</evidence>
<feature type="signal peptide" evidence="1">
    <location>
        <begin position="1"/>
        <end position="25"/>
    </location>
</feature>
<dbReference type="AlphaFoldDB" id="A0A948RUM0"/>
<evidence type="ECO:0008006" key="4">
    <source>
        <dbReference type="Google" id="ProtNLM"/>
    </source>
</evidence>
<organism evidence="2 3">
    <name type="scientific">Eiseniibacteriota bacterium</name>
    <dbReference type="NCBI Taxonomy" id="2212470"/>
    <lineage>
        <taxon>Bacteria</taxon>
        <taxon>Candidatus Eiseniibacteriota</taxon>
    </lineage>
</organism>